<keyword evidence="4" id="KW-1185">Reference proteome</keyword>
<keyword evidence="2" id="KW-0472">Membrane</keyword>
<dbReference type="OrthoDB" id="10433545at2759"/>
<dbReference type="EMBL" id="GL871101">
    <property type="protein sequence ID" value="EGC34329.1"/>
    <property type="molecule type" value="Genomic_DNA"/>
</dbReference>
<name>F0ZNX9_DICPU</name>
<protein>
    <submittedName>
        <fullName evidence="3">Uncharacterized protein</fullName>
    </submittedName>
</protein>
<keyword evidence="2" id="KW-0812">Transmembrane</keyword>
<dbReference type="VEuPathDB" id="AmoebaDB:DICPUDRAFT_92240"/>
<proteinExistence type="predicted"/>
<dbReference type="InParanoid" id="F0ZNX9"/>
<dbReference type="FunCoup" id="F0ZNX9">
    <property type="interactions" value="937"/>
</dbReference>
<evidence type="ECO:0000313" key="4">
    <source>
        <dbReference type="Proteomes" id="UP000001064"/>
    </source>
</evidence>
<organism evidence="3 4">
    <name type="scientific">Dictyostelium purpureum</name>
    <name type="common">Slime mold</name>
    <dbReference type="NCBI Taxonomy" id="5786"/>
    <lineage>
        <taxon>Eukaryota</taxon>
        <taxon>Amoebozoa</taxon>
        <taxon>Evosea</taxon>
        <taxon>Eumycetozoa</taxon>
        <taxon>Dictyostelia</taxon>
        <taxon>Dictyosteliales</taxon>
        <taxon>Dictyosteliaceae</taxon>
        <taxon>Dictyostelium</taxon>
    </lineage>
</organism>
<dbReference type="AlphaFoldDB" id="F0ZNX9"/>
<evidence type="ECO:0000313" key="3">
    <source>
        <dbReference type="EMBL" id="EGC34329.1"/>
    </source>
</evidence>
<keyword evidence="2" id="KW-1133">Transmembrane helix</keyword>
<accession>F0ZNX9</accession>
<dbReference type="Proteomes" id="UP000001064">
    <property type="component" value="Unassembled WGS sequence"/>
</dbReference>
<dbReference type="eggNOG" id="ENOG502RHMX">
    <property type="taxonomic scope" value="Eukaryota"/>
</dbReference>
<dbReference type="KEGG" id="dpp:DICPUDRAFT_92240"/>
<feature type="region of interest" description="Disordered" evidence="1">
    <location>
        <begin position="31"/>
        <end position="55"/>
    </location>
</feature>
<dbReference type="GeneID" id="10500032"/>
<dbReference type="RefSeq" id="XP_003289122.1">
    <property type="nucleotide sequence ID" value="XM_003289074.1"/>
</dbReference>
<reference evidence="4" key="1">
    <citation type="journal article" date="2011" name="Genome Biol.">
        <title>Comparative genomics of the social amoebae Dictyostelium discoideum and Dictyostelium purpureum.</title>
        <authorList>
            <consortium name="US DOE Joint Genome Institute (JGI-PGF)"/>
            <person name="Sucgang R."/>
            <person name="Kuo A."/>
            <person name="Tian X."/>
            <person name="Salerno W."/>
            <person name="Parikh A."/>
            <person name="Feasley C.L."/>
            <person name="Dalin E."/>
            <person name="Tu H."/>
            <person name="Huang E."/>
            <person name="Barry K."/>
            <person name="Lindquist E."/>
            <person name="Shapiro H."/>
            <person name="Bruce D."/>
            <person name="Schmutz J."/>
            <person name="Salamov A."/>
            <person name="Fey P."/>
            <person name="Gaudet P."/>
            <person name="Anjard C."/>
            <person name="Babu M.M."/>
            <person name="Basu S."/>
            <person name="Bushmanova Y."/>
            <person name="van der Wel H."/>
            <person name="Katoh-Kurasawa M."/>
            <person name="Dinh C."/>
            <person name="Coutinho P.M."/>
            <person name="Saito T."/>
            <person name="Elias M."/>
            <person name="Schaap P."/>
            <person name="Kay R.R."/>
            <person name="Henrissat B."/>
            <person name="Eichinger L."/>
            <person name="Rivero F."/>
            <person name="Putnam N.H."/>
            <person name="West C.M."/>
            <person name="Loomis W.F."/>
            <person name="Chisholm R.L."/>
            <person name="Shaulsky G."/>
            <person name="Strassmann J.E."/>
            <person name="Queller D.C."/>
            <person name="Kuspa A."/>
            <person name="Grigoriev I.V."/>
        </authorList>
    </citation>
    <scope>NUCLEOTIDE SEQUENCE [LARGE SCALE GENOMIC DNA]</scope>
    <source>
        <strain evidence="4">QSDP1</strain>
    </source>
</reference>
<sequence length="229" mass="26048">MKRLTFFLILIVSIIYISNFIVLGDIPPQPDQPLPNNDEDEMVAPSKGKSNKSIQEEDDMANLEESGNSNSDDRDGPLQSYRTEDIYFNIIWKCQSKEIFSNDVGYYDLASVNSKKNCHTYNTPCDEIVSLNITDCPGSKPFNSSCKYILNYFKDTMYCDNTPVLVTDFSCDNFGKHHDIGAIDVVCKKFEQPTERPEASSSVKLLGQLLNFNSFIIIIFYTLALFLFF</sequence>
<feature type="transmembrane region" description="Helical" evidence="2">
    <location>
        <begin position="209"/>
        <end position="228"/>
    </location>
</feature>
<evidence type="ECO:0000256" key="2">
    <source>
        <dbReference type="SAM" id="Phobius"/>
    </source>
</evidence>
<evidence type="ECO:0000256" key="1">
    <source>
        <dbReference type="SAM" id="MobiDB-lite"/>
    </source>
</evidence>
<gene>
    <name evidence="3" type="ORF">DICPUDRAFT_92240</name>
</gene>